<dbReference type="GO" id="GO:0008784">
    <property type="term" value="F:alanine racemase activity"/>
    <property type="evidence" value="ECO:0007669"/>
    <property type="project" value="UniProtKB-EC"/>
</dbReference>
<dbReference type="InterPro" id="IPR029066">
    <property type="entry name" value="PLP-binding_barrel"/>
</dbReference>
<dbReference type="Pfam" id="PF14031">
    <property type="entry name" value="D-ser_dehydrat"/>
    <property type="match status" value="1"/>
</dbReference>
<dbReference type="Proteomes" id="UP001596337">
    <property type="component" value="Unassembled WGS sequence"/>
</dbReference>
<dbReference type="InterPro" id="IPR042208">
    <property type="entry name" value="D-ser_dehydrat-like_sf"/>
</dbReference>
<keyword evidence="2" id="KW-0456">Lyase</keyword>
<dbReference type="SMART" id="SM01119">
    <property type="entry name" value="D-ser_dehydrat"/>
    <property type="match status" value="1"/>
</dbReference>
<evidence type="ECO:0000313" key="6">
    <source>
        <dbReference type="Proteomes" id="UP001596337"/>
    </source>
</evidence>
<dbReference type="EMBL" id="JBHSXX010000001">
    <property type="protein sequence ID" value="MFC6866729.1"/>
    <property type="molecule type" value="Genomic_DNA"/>
</dbReference>
<name>A0ABW2BXY5_9PSEU</name>
<accession>A0ABW2BXY5</accession>
<dbReference type="RefSeq" id="WP_345393078.1">
    <property type="nucleotide sequence ID" value="NZ_BAABLA010000015.1"/>
</dbReference>
<evidence type="ECO:0000256" key="3">
    <source>
        <dbReference type="SAM" id="MobiDB-lite"/>
    </source>
</evidence>
<evidence type="ECO:0000259" key="4">
    <source>
        <dbReference type="SMART" id="SM01119"/>
    </source>
</evidence>
<dbReference type="InterPro" id="IPR026956">
    <property type="entry name" value="D-ser_dehydrat-like_dom"/>
</dbReference>
<dbReference type="Gene3D" id="3.20.20.10">
    <property type="entry name" value="Alanine racemase"/>
    <property type="match status" value="1"/>
</dbReference>
<evidence type="ECO:0000256" key="2">
    <source>
        <dbReference type="ARBA" id="ARBA00023239"/>
    </source>
</evidence>
<organism evidence="5 6">
    <name type="scientific">Haloechinothrix salitolerans</name>
    <dbReference type="NCBI Taxonomy" id="926830"/>
    <lineage>
        <taxon>Bacteria</taxon>
        <taxon>Bacillati</taxon>
        <taxon>Actinomycetota</taxon>
        <taxon>Actinomycetes</taxon>
        <taxon>Pseudonocardiales</taxon>
        <taxon>Pseudonocardiaceae</taxon>
        <taxon>Haloechinothrix</taxon>
    </lineage>
</organism>
<dbReference type="Pfam" id="PF01168">
    <property type="entry name" value="Ala_racemase_N"/>
    <property type="match status" value="1"/>
</dbReference>
<dbReference type="PANTHER" id="PTHR28004:SF8">
    <property type="entry name" value="D-SERINE DEAMINASE"/>
    <property type="match status" value="1"/>
</dbReference>
<sequence length="431" mass="46133">MTAPRSTVASDLEVAPHSKGFPPDAAGRSIGELRGKLGLIGNGFTSPVLLLSESALHRNLRAMREFCATAGISIAPHVKTTMSPEIIARQFEHGAWAATVATCTQAAAVRDMGVERVLIANEVVDPVGIGWLGAELDGDERFTALCYVDSAASVVALESALSARGQRRQLPVLIEYGITGGRTGARTADEALNVAALVANSPHLRLAGVAGFEGILGADGDVDEVTTYLRGLRTVADQIYQRWATDGAEFVVTAGGSSFVEVVRDELDTEWRAGRRIRVVVRSGCYATHDSGGYANVRRTMATRAAPLPLEPALELWARVLSRPEPELAIVDFGKRDTGTDAGLPVPHSVLRRGSSRVEAAPSCTVTRLNDQHAYLRLGSASVNGDPYRAVQVGDLVGFGISHPCTTFDKWRLIPIVDDDRTLIDVARTWF</sequence>
<dbReference type="Gene3D" id="2.40.37.20">
    <property type="entry name" value="D-serine dehydratase-like domain"/>
    <property type="match status" value="1"/>
</dbReference>
<dbReference type="EC" id="5.1.1.1" evidence="5"/>
<comment type="similarity">
    <text evidence="1">Belongs to the DSD1 family.</text>
</comment>
<dbReference type="InterPro" id="IPR001608">
    <property type="entry name" value="Ala_racemase_N"/>
</dbReference>
<dbReference type="SUPFAM" id="SSF51419">
    <property type="entry name" value="PLP-binding barrel"/>
    <property type="match status" value="1"/>
</dbReference>
<dbReference type="InterPro" id="IPR051466">
    <property type="entry name" value="D-amino_acid_metab_enzyme"/>
</dbReference>
<protein>
    <submittedName>
        <fullName evidence="5">Alanine racemase</fullName>
        <ecNumber evidence="5">5.1.1.1</ecNumber>
    </submittedName>
</protein>
<evidence type="ECO:0000256" key="1">
    <source>
        <dbReference type="ARBA" id="ARBA00005323"/>
    </source>
</evidence>
<feature type="domain" description="D-serine dehydratase-like" evidence="4">
    <location>
        <begin position="313"/>
        <end position="418"/>
    </location>
</feature>
<gene>
    <name evidence="5" type="ORF">ACFQGD_06175</name>
</gene>
<reference evidence="6" key="1">
    <citation type="journal article" date="2019" name="Int. J. Syst. Evol. Microbiol.">
        <title>The Global Catalogue of Microorganisms (GCM) 10K type strain sequencing project: providing services to taxonomists for standard genome sequencing and annotation.</title>
        <authorList>
            <consortium name="The Broad Institute Genomics Platform"/>
            <consortium name="The Broad Institute Genome Sequencing Center for Infectious Disease"/>
            <person name="Wu L."/>
            <person name="Ma J."/>
        </authorList>
    </citation>
    <scope>NUCLEOTIDE SEQUENCE [LARGE SCALE GENOMIC DNA]</scope>
    <source>
        <strain evidence="6">KCTC 32255</strain>
    </source>
</reference>
<keyword evidence="6" id="KW-1185">Reference proteome</keyword>
<proteinExistence type="inferred from homology"/>
<dbReference type="PANTHER" id="PTHR28004">
    <property type="entry name" value="ZGC:162816-RELATED"/>
    <property type="match status" value="1"/>
</dbReference>
<feature type="region of interest" description="Disordered" evidence="3">
    <location>
        <begin position="1"/>
        <end position="26"/>
    </location>
</feature>
<keyword evidence="5" id="KW-0413">Isomerase</keyword>
<evidence type="ECO:0000313" key="5">
    <source>
        <dbReference type="EMBL" id="MFC6866729.1"/>
    </source>
</evidence>
<comment type="caution">
    <text evidence="5">The sequence shown here is derived from an EMBL/GenBank/DDBJ whole genome shotgun (WGS) entry which is preliminary data.</text>
</comment>